<keyword evidence="4" id="KW-1185">Reference proteome</keyword>
<organism evidence="3 4">
    <name type="scientific">Dibothriocephalus latus</name>
    <name type="common">Fish tapeworm</name>
    <name type="synonym">Diphyllobothrium latum</name>
    <dbReference type="NCBI Taxonomy" id="60516"/>
    <lineage>
        <taxon>Eukaryota</taxon>
        <taxon>Metazoa</taxon>
        <taxon>Spiralia</taxon>
        <taxon>Lophotrochozoa</taxon>
        <taxon>Platyhelminthes</taxon>
        <taxon>Cestoda</taxon>
        <taxon>Eucestoda</taxon>
        <taxon>Diphyllobothriidea</taxon>
        <taxon>Diphyllobothriidae</taxon>
        <taxon>Dibothriocephalus</taxon>
    </lineage>
</organism>
<dbReference type="InterPro" id="IPR000595">
    <property type="entry name" value="cNMP-bd_dom"/>
</dbReference>
<gene>
    <name evidence="3" type="ORF">DILT_LOCUS10841</name>
</gene>
<sequence>MASVNKRLGVSGEPTTEPTTPLVMKYYDKDAKSRQEIRNALRNNEYLKNLDAVQLQEIVSCMYEYSIKEGCYIIREGEDGNHLYVAAGKREQRPLPTILLSRL</sequence>
<dbReference type="InterPro" id="IPR018490">
    <property type="entry name" value="cNMP-bd_dom_sf"/>
</dbReference>
<dbReference type="PROSITE" id="PS50042">
    <property type="entry name" value="CNMP_BINDING_3"/>
    <property type="match status" value="1"/>
</dbReference>
<proteinExistence type="predicted"/>
<feature type="domain" description="Cyclic nucleotide-binding" evidence="2">
    <location>
        <begin position="46"/>
        <end position="85"/>
    </location>
</feature>
<evidence type="ECO:0000256" key="1">
    <source>
        <dbReference type="SAM" id="MobiDB-lite"/>
    </source>
</evidence>
<dbReference type="Gene3D" id="2.60.120.10">
    <property type="entry name" value="Jelly Rolls"/>
    <property type="match status" value="1"/>
</dbReference>
<dbReference type="InterPro" id="IPR014710">
    <property type="entry name" value="RmlC-like_jellyroll"/>
</dbReference>
<dbReference type="OrthoDB" id="63267at2759"/>
<evidence type="ECO:0000313" key="3">
    <source>
        <dbReference type="EMBL" id="VDN15010.1"/>
    </source>
</evidence>
<dbReference type="SUPFAM" id="SSF51206">
    <property type="entry name" value="cAMP-binding domain-like"/>
    <property type="match status" value="1"/>
</dbReference>
<accession>A0A3P7LNZ0</accession>
<protein>
    <recommendedName>
        <fullName evidence="2">Cyclic nucleotide-binding domain-containing protein</fullName>
    </recommendedName>
</protein>
<dbReference type="CDD" id="cd00038">
    <property type="entry name" value="CAP_ED"/>
    <property type="match status" value="1"/>
</dbReference>
<feature type="region of interest" description="Disordered" evidence="1">
    <location>
        <begin position="1"/>
        <end position="20"/>
    </location>
</feature>
<dbReference type="EMBL" id="UYRU01061110">
    <property type="protein sequence ID" value="VDN15010.1"/>
    <property type="molecule type" value="Genomic_DNA"/>
</dbReference>
<evidence type="ECO:0000313" key="4">
    <source>
        <dbReference type="Proteomes" id="UP000281553"/>
    </source>
</evidence>
<dbReference type="AlphaFoldDB" id="A0A3P7LNZ0"/>
<name>A0A3P7LNZ0_DIBLA</name>
<dbReference type="Proteomes" id="UP000281553">
    <property type="component" value="Unassembled WGS sequence"/>
</dbReference>
<evidence type="ECO:0000259" key="2">
    <source>
        <dbReference type="PROSITE" id="PS50042"/>
    </source>
</evidence>
<reference evidence="3 4" key="1">
    <citation type="submission" date="2018-11" db="EMBL/GenBank/DDBJ databases">
        <authorList>
            <consortium name="Pathogen Informatics"/>
        </authorList>
    </citation>
    <scope>NUCLEOTIDE SEQUENCE [LARGE SCALE GENOMIC DNA]</scope>
</reference>